<organism evidence="1 2">
    <name type="scientific">Amycolatopsis eburnea</name>
    <dbReference type="NCBI Taxonomy" id="2267691"/>
    <lineage>
        <taxon>Bacteria</taxon>
        <taxon>Bacillati</taxon>
        <taxon>Actinomycetota</taxon>
        <taxon>Actinomycetes</taxon>
        <taxon>Pseudonocardiales</taxon>
        <taxon>Pseudonocardiaceae</taxon>
        <taxon>Amycolatopsis</taxon>
    </lineage>
</organism>
<evidence type="ECO:0000313" key="2">
    <source>
        <dbReference type="Proteomes" id="UP000267081"/>
    </source>
</evidence>
<accession>A0A427TG41</accession>
<reference evidence="1 2" key="1">
    <citation type="submission" date="2018-12" db="EMBL/GenBank/DDBJ databases">
        <title>Amycolatopsis eburnea sp. nov. actinomycete associate with arbuscular mycorrhiza fungal spore.</title>
        <authorList>
            <person name="Lumyong S."/>
            <person name="Chaiya L."/>
        </authorList>
    </citation>
    <scope>NUCLEOTIDE SEQUENCE [LARGE SCALE GENOMIC DNA]</scope>
    <source>
        <strain evidence="1 2">GLM-1</strain>
    </source>
</reference>
<dbReference type="Proteomes" id="UP000267081">
    <property type="component" value="Unassembled WGS sequence"/>
</dbReference>
<name>A0A427TG41_9PSEU</name>
<keyword evidence="2" id="KW-1185">Reference proteome</keyword>
<dbReference type="RefSeq" id="WP_125307219.1">
    <property type="nucleotide sequence ID" value="NZ_RSEC01000032.1"/>
</dbReference>
<proteinExistence type="predicted"/>
<sequence length="90" mass="10524">MTTARPRDALDDYIAQLREGFDREREAIRTHSIALGYAMGRISEDVARGDYSSFDDARPFADFYEQHTNGRWDDLTRLYTEFQSRKDAPK</sequence>
<dbReference type="OrthoDB" id="9870348at2"/>
<gene>
    <name evidence="1" type="ORF">EIY87_09130</name>
</gene>
<comment type="caution">
    <text evidence="1">The sequence shown here is derived from an EMBL/GenBank/DDBJ whole genome shotgun (WGS) entry which is preliminary data.</text>
</comment>
<dbReference type="AlphaFoldDB" id="A0A427TG41"/>
<dbReference type="EMBL" id="RSEC01000032">
    <property type="protein sequence ID" value="RSD21969.1"/>
    <property type="molecule type" value="Genomic_DNA"/>
</dbReference>
<protein>
    <submittedName>
        <fullName evidence="1">Uncharacterized protein</fullName>
    </submittedName>
</protein>
<evidence type="ECO:0000313" key="1">
    <source>
        <dbReference type="EMBL" id="RSD21969.1"/>
    </source>
</evidence>